<evidence type="ECO:0000313" key="2">
    <source>
        <dbReference type="Proteomes" id="UP001165064"/>
    </source>
</evidence>
<keyword evidence="2" id="KW-1185">Reference proteome</keyword>
<dbReference type="EMBL" id="BSXS01001506">
    <property type="protein sequence ID" value="GME76383.1"/>
    <property type="molecule type" value="Genomic_DNA"/>
</dbReference>
<evidence type="ECO:0000313" key="1">
    <source>
        <dbReference type="EMBL" id="GME76383.1"/>
    </source>
</evidence>
<dbReference type="Proteomes" id="UP001165064">
    <property type="component" value="Unassembled WGS sequence"/>
</dbReference>
<comment type="caution">
    <text evidence="1">The sequence shown here is derived from an EMBL/GenBank/DDBJ whole genome shotgun (WGS) entry which is preliminary data.</text>
</comment>
<reference evidence="1" key="1">
    <citation type="submission" date="2023-04" db="EMBL/GenBank/DDBJ databases">
        <title>Ambrosiozyma monospora NBRC 10751.</title>
        <authorList>
            <person name="Ichikawa N."/>
            <person name="Sato H."/>
            <person name="Tonouchi N."/>
        </authorList>
    </citation>
    <scope>NUCLEOTIDE SEQUENCE</scope>
    <source>
        <strain evidence="1">NBRC 10751</strain>
    </source>
</reference>
<accession>A0ACB5SYE7</accession>
<organism evidence="1 2">
    <name type="scientific">Ambrosiozyma monospora</name>
    <name type="common">Yeast</name>
    <name type="synonym">Endomycopsis monosporus</name>
    <dbReference type="NCBI Taxonomy" id="43982"/>
    <lineage>
        <taxon>Eukaryota</taxon>
        <taxon>Fungi</taxon>
        <taxon>Dikarya</taxon>
        <taxon>Ascomycota</taxon>
        <taxon>Saccharomycotina</taxon>
        <taxon>Pichiomycetes</taxon>
        <taxon>Pichiales</taxon>
        <taxon>Pichiaceae</taxon>
        <taxon>Ambrosiozyma</taxon>
    </lineage>
</organism>
<name>A0ACB5SYE7_AMBMO</name>
<proteinExistence type="predicted"/>
<protein>
    <submittedName>
        <fullName evidence="1">Unnamed protein product</fullName>
    </submittedName>
</protein>
<sequence>MTTSISFTRCPSPSVSDIYTKLANHCDSATFQCHPIDTTKNTQWIKGIRCLKKLKLIVDSLDASLFDTISTTLQSIHLQVRNYDIPSIKLPPSLRSFRFEGRKVPEIINVKELSNFSEATITFFNKPHFESSETWPSYDIFEAVQSSIDDLPSSITKLDLRMAPLCQEPKKQLSLTTLPQLEDLTIEFRMLDHSVSSLPLKNVRVPDAINERLPNTLKSLRISFDWKTPTDLSYFLRNSILPLNSLTELYLMSIGSVGVDDDDAGALNQCVLSSSICSSLEILRIQAFESADLSNFWQSFCLPLQSLSRMDFFIGSDSYLIINEWPPHLNLLTIDFDTTVGVDRSFTDGCSRVELHGISKSSLKYIRLSGCGNITLKCGPDDEIETIIFSYDEEDGVELTKSIDRFEDGILNMPESIDCGNDIKFVVDGEWRLYK</sequence>
<gene>
    <name evidence="1" type="ORF">Amon02_000257700</name>
</gene>